<evidence type="ECO:0000256" key="2">
    <source>
        <dbReference type="ARBA" id="ARBA00022670"/>
    </source>
</evidence>
<dbReference type="InterPro" id="IPR011600">
    <property type="entry name" value="Pept_C14_caspase"/>
</dbReference>
<evidence type="ECO:0000256" key="3">
    <source>
        <dbReference type="ARBA" id="ARBA00022703"/>
    </source>
</evidence>
<feature type="domain" description="Caspase family p20" evidence="7">
    <location>
        <begin position="60"/>
        <end position="182"/>
    </location>
</feature>
<dbReference type="Gene3D" id="3.40.50.1460">
    <property type="match status" value="1"/>
</dbReference>
<keyword evidence="9" id="KW-1185">Reference proteome</keyword>
<dbReference type="GO" id="GO:0006915">
    <property type="term" value="P:apoptotic process"/>
    <property type="evidence" value="ECO:0007669"/>
    <property type="project" value="UniProtKB-KW"/>
</dbReference>
<dbReference type="Pfam" id="PF00656">
    <property type="entry name" value="Peptidase_C14"/>
    <property type="match status" value="1"/>
</dbReference>
<dbReference type="SMART" id="SM00115">
    <property type="entry name" value="CASc"/>
    <property type="match status" value="1"/>
</dbReference>
<dbReference type="PANTHER" id="PTHR47901">
    <property type="entry name" value="CASPASE RECRUITMENT DOMAIN-CONTAINING PROTEIN 18"/>
    <property type="match status" value="1"/>
</dbReference>
<dbReference type="PROSITE" id="PS50208">
    <property type="entry name" value="CASPASE_P20"/>
    <property type="match status" value="1"/>
</dbReference>
<dbReference type="PRINTS" id="PR00376">
    <property type="entry name" value="IL1BCENZYME"/>
</dbReference>
<dbReference type="EC" id="3.4.22.56" evidence="8"/>
<dbReference type="PROSITE" id="PS50207">
    <property type="entry name" value="CASPASE_P10"/>
    <property type="match status" value="1"/>
</dbReference>
<keyword evidence="3" id="KW-0053">Apoptosis</keyword>
<accession>A0A6J8ACW6</accession>
<evidence type="ECO:0000256" key="1">
    <source>
        <dbReference type="ARBA" id="ARBA00010134"/>
    </source>
</evidence>
<dbReference type="AlphaFoldDB" id="A0A6J8ACW6"/>
<reference evidence="8 9" key="1">
    <citation type="submission" date="2020-06" db="EMBL/GenBank/DDBJ databases">
        <authorList>
            <person name="Li R."/>
            <person name="Bekaert M."/>
        </authorList>
    </citation>
    <scope>NUCLEOTIDE SEQUENCE [LARGE SCALE GENOMIC DNA]</scope>
    <source>
        <strain evidence="9">wild</strain>
    </source>
</reference>
<dbReference type="OrthoDB" id="6116485at2759"/>
<comment type="similarity">
    <text evidence="1 5">Belongs to the peptidase C14A family.</text>
</comment>
<evidence type="ECO:0000259" key="7">
    <source>
        <dbReference type="PROSITE" id="PS50208"/>
    </source>
</evidence>
<protein>
    <submittedName>
        <fullName evidence="8">CASP3</fullName>
        <ecNumber evidence="8">3.4.22.56</ecNumber>
    </submittedName>
</protein>
<name>A0A6J8ACW6_MYTCO</name>
<evidence type="ECO:0000313" key="8">
    <source>
        <dbReference type="EMBL" id="CAC5364224.1"/>
    </source>
</evidence>
<dbReference type="InterPro" id="IPR001309">
    <property type="entry name" value="Pept_C14_p20"/>
</dbReference>
<sequence>MCTETHINEWSDHAPIKLTKISEKTQHVRGSYSCIESTSQIQSTFTKDVYDKKPGQKGLVLIVNFMFSGCRERPGSEVDARNLENFFTKLDYQVESRSDMTKRELQNCFQNIESKYLTEKSKDYHSFICVIMSHGNEKGISTKEKNGTITEHEITEPFKNKEGGKFNGKPKLFLFQSCRGQQKQMKVVVPDSDEQSGSSGIDSNDALVNKVPTDADILVAHATTPNYLSFRNPTNGAYFIQAFLSIAEKKYKVCHVEEMLIDVRRELAKNPEYEIQVGHFAGSCQTSVSQSTYIKKFFL</sequence>
<evidence type="ECO:0000259" key="6">
    <source>
        <dbReference type="PROSITE" id="PS50207"/>
    </source>
</evidence>
<dbReference type="GO" id="GO:0004197">
    <property type="term" value="F:cysteine-type endopeptidase activity"/>
    <property type="evidence" value="ECO:0007669"/>
    <property type="project" value="InterPro"/>
</dbReference>
<evidence type="ECO:0000256" key="4">
    <source>
        <dbReference type="ARBA" id="ARBA00022801"/>
    </source>
</evidence>
<dbReference type="InterPro" id="IPR029030">
    <property type="entry name" value="Caspase-like_dom_sf"/>
</dbReference>
<dbReference type="InterPro" id="IPR015917">
    <property type="entry name" value="Pept_C14A"/>
</dbReference>
<organism evidence="8 9">
    <name type="scientific">Mytilus coruscus</name>
    <name type="common">Sea mussel</name>
    <dbReference type="NCBI Taxonomy" id="42192"/>
    <lineage>
        <taxon>Eukaryota</taxon>
        <taxon>Metazoa</taxon>
        <taxon>Spiralia</taxon>
        <taxon>Lophotrochozoa</taxon>
        <taxon>Mollusca</taxon>
        <taxon>Bivalvia</taxon>
        <taxon>Autobranchia</taxon>
        <taxon>Pteriomorphia</taxon>
        <taxon>Mytilida</taxon>
        <taxon>Mytiloidea</taxon>
        <taxon>Mytilidae</taxon>
        <taxon>Mytilinae</taxon>
        <taxon>Mytilus</taxon>
    </lineage>
</organism>
<dbReference type="SUPFAM" id="SSF52129">
    <property type="entry name" value="Caspase-like"/>
    <property type="match status" value="1"/>
</dbReference>
<keyword evidence="2" id="KW-0645">Protease</keyword>
<dbReference type="EMBL" id="CACVKT020000957">
    <property type="protein sequence ID" value="CAC5364224.1"/>
    <property type="molecule type" value="Genomic_DNA"/>
</dbReference>
<proteinExistence type="inferred from homology"/>
<dbReference type="PANTHER" id="PTHR47901:SF8">
    <property type="entry name" value="CASPASE-3"/>
    <property type="match status" value="1"/>
</dbReference>
<dbReference type="InterPro" id="IPR002398">
    <property type="entry name" value="Pept_C14"/>
</dbReference>
<dbReference type="Proteomes" id="UP000507470">
    <property type="component" value="Unassembled WGS sequence"/>
</dbReference>
<dbReference type="InterPro" id="IPR002138">
    <property type="entry name" value="Pept_C14_p10"/>
</dbReference>
<evidence type="ECO:0000256" key="5">
    <source>
        <dbReference type="RuleBase" id="RU003971"/>
    </source>
</evidence>
<keyword evidence="4 8" id="KW-0378">Hydrolase</keyword>
<feature type="domain" description="Caspase family p10" evidence="6">
    <location>
        <begin position="207"/>
        <end position="299"/>
    </location>
</feature>
<dbReference type="GO" id="GO:0006508">
    <property type="term" value="P:proteolysis"/>
    <property type="evidence" value="ECO:0007669"/>
    <property type="project" value="UniProtKB-KW"/>
</dbReference>
<gene>
    <name evidence="8" type="ORF">MCOR_5343</name>
</gene>
<evidence type="ECO:0000313" key="9">
    <source>
        <dbReference type="Proteomes" id="UP000507470"/>
    </source>
</evidence>